<reference evidence="1" key="1">
    <citation type="submission" date="2020-08" db="EMBL/GenBank/DDBJ databases">
        <title>Multicomponent nature underlies the extraordinary mechanical properties of spider dragline silk.</title>
        <authorList>
            <person name="Kono N."/>
            <person name="Nakamura H."/>
            <person name="Mori M."/>
            <person name="Yoshida Y."/>
            <person name="Ohtoshi R."/>
            <person name="Malay A.D."/>
            <person name="Moran D.A.P."/>
            <person name="Tomita M."/>
            <person name="Numata K."/>
            <person name="Arakawa K."/>
        </authorList>
    </citation>
    <scope>NUCLEOTIDE SEQUENCE</scope>
</reference>
<name>A0A8X6N076_NEPPI</name>
<protein>
    <submittedName>
        <fullName evidence="1">Uncharacterized protein</fullName>
    </submittedName>
</protein>
<keyword evidence="2" id="KW-1185">Reference proteome</keyword>
<sequence>MLLDLKRVNPQRRMNGMELSVLLSLLVYGFSLKKEKPLKKRSSLNPGFALSGQKKYLRVKGST</sequence>
<comment type="caution">
    <text evidence="1">The sequence shown here is derived from an EMBL/GenBank/DDBJ whole genome shotgun (WGS) entry which is preliminary data.</text>
</comment>
<dbReference type="AlphaFoldDB" id="A0A8X6N076"/>
<proteinExistence type="predicted"/>
<dbReference type="Proteomes" id="UP000887013">
    <property type="component" value="Unassembled WGS sequence"/>
</dbReference>
<organism evidence="1 2">
    <name type="scientific">Nephila pilipes</name>
    <name type="common">Giant wood spider</name>
    <name type="synonym">Nephila maculata</name>
    <dbReference type="NCBI Taxonomy" id="299642"/>
    <lineage>
        <taxon>Eukaryota</taxon>
        <taxon>Metazoa</taxon>
        <taxon>Ecdysozoa</taxon>
        <taxon>Arthropoda</taxon>
        <taxon>Chelicerata</taxon>
        <taxon>Arachnida</taxon>
        <taxon>Araneae</taxon>
        <taxon>Araneomorphae</taxon>
        <taxon>Entelegynae</taxon>
        <taxon>Araneoidea</taxon>
        <taxon>Nephilidae</taxon>
        <taxon>Nephila</taxon>
    </lineage>
</organism>
<evidence type="ECO:0000313" key="2">
    <source>
        <dbReference type="Proteomes" id="UP000887013"/>
    </source>
</evidence>
<accession>A0A8X6N076</accession>
<feature type="non-terminal residue" evidence="1">
    <location>
        <position position="63"/>
    </location>
</feature>
<evidence type="ECO:0000313" key="1">
    <source>
        <dbReference type="EMBL" id="GFS86892.1"/>
    </source>
</evidence>
<gene>
    <name evidence="1" type="ORF">NPIL_541941</name>
</gene>
<dbReference type="EMBL" id="BMAW01052676">
    <property type="protein sequence ID" value="GFS86892.1"/>
    <property type="molecule type" value="Genomic_DNA"/>
</dbReference>